<dbReference type="Proteomes" id="UP001189429">
    <property type="component" value="Unassembled WGS sequence"/>
</dbReference>
<evidence type="ECO:0000313" key="8">
    <source>
        <dbReference type="EMBL" id="CAK0904609.1"/>
    </source>
</evidence>
<evidence type="ECO:0000256" key="4">
    <source>
        <dbReference type="ARBA" id="ARBA00022840"/>
    </source>
</evidence>
<organism evidence="8 9">
    <name type="scientific">Prorocentrum cordatum</name>
    <dbReference type="NCBI Taxonomy" id="2364126"/>
    <lineage>
        <taxon>Eukaryota</taxon>
        <taxon>Sar</taxon>
        <taxon>Alveolata</taxon>
        <taxon>Dinophyceae</taxon>
        <taxon>Prorocentrales</taxon>
        <taxon>Prorocentraceae</taxon>
        <taxon>Prorocentrum</taxon>
    </lineage>
</organism>
<feature type="region of interest" description="Disordered" evidence="6">
    <location>
        <begin position="429"/>
        <end position="471"/>
    </location>
</feature>
<feature type="region of interest" description="Disordered" evidence="6">
    <location>
        <begin position="530"/>
        <end position="576"/>
    </location>
</feature>
<accession>A0ABN9Y1N2</accession>
<feature type="compositionally biased region" description="Gly residues" evidence="6">
    <location>
        <begin position="39"/>
        <end position="81"/>
    </location>
</feature>
<keyword evidence="1" id="KW-0547">Nucleotide-binding</keyword>
<evidence type="ECO:0000256" key="1">
    <source>
        <dbReference type="ARBA" id="ARBA00022741"/>
    </source>
</evidence>
<dbReference type="EMBL" id="CAUYUJ010021426">
    <property type="protein sequence ID" value="CAK0904609.1"/>
    <property type="molecule type" value="Genomic_DNA"/>
</dbReference>
<dbReference type="PANTHER" id="PTHR48226">
    <property type="entry name" value="OS06G0326200 PROTEIN"/>
    <property type="match status" value="1"/>
</dbReference>
<feature type="region of interest" description="Disordered" evidence="6">
    <location>
        <begin position="757"/>
        <end position="794"/>
    </location>
</feature>
<feature type="compositionally biased region" description="Basic and acidic residues" evidence="6">
    <location>
        <begin position="769"/>
        <end position="787"/>
    </location>
</feature>
<name>A0ABN9Y1N2_9DINO</name>
<feature type="region of interest" description="Disordered" evidence="6">
    <location>
        <begin position="815"/>
        <end position="951"/>
    </location>
</feature>
<feature type="compositionally biased region" description="Gly residues" evidence="6">
    <location>
        <begin position="19"/>
        <end position="28"/>
    </location>
</feature>
<keyword evidence="9" id="KW-1185">Reference proteome</keyword>
<feature type="domain" description="DEAD-box RNA helicase Q" evidence="7">
    <location>
        <begin position="213"/>
        <end position="241"/>
    </location>
</feature>
<feature type="compositionally biased region" description="Gly residues" evidence="6">
    <location>
        <begin position="110"/>
        <end position="150"/>
    </location>
</feature>
<feature type="region of interest" description="Disordered" evidence="6">
    <location>
        <begin position="1"/>
        <end position="153"/>
    </location>
</feature>
<protein>
    <recommendedName>
        <fullName evidence="7">DEAD-box RNA helicase Q domain-containing protein</fullName>
    </recommendedName>
</protein>
<feature type="compositionally biased region" description="Basic and acidic residues" evidence="6">
    <location>
        <begin position="929"/>
        <end position="951"/>
    </location>
</feature>
<feature type="compositionally biased region" description="Gly residues" evidence="6">
    <location>
        <begin position="93"/>
        <end position="102"/>
    </location>
</feature>
<keyword evidence="3" id="KW-0347">Helicase</keyword>
<dbReference type="InterPro" id="IPR014014">
    <property type="entry name" value="RNA_helicase_DEAD_Q_motif"/>
</dbReference>
<proteinExistence type="predicted"/>
<gene>
    <name evidence="8" type="ORF">PCOR1329_LOCUS80569</name>
</gene>
<dbReference type="InterPro" id="IPR053099">
    <property type="entry name" value="WAS/WASL-interacting_domain"/>
</dbReference>
<feature type="compositionally biased region" description="Low complexity" evidence="6">
    <location>
        <begin position="541"/>
        <end position="553"/>
    </location>
</feature>
<feature type="compositionally biased region" description="Basic and acidic residues" evidence="6">
    <location>
        <begin position="1"/>
        <end position="16"/>
    </location>
</feature>
<feature type="compositionally biased region" description="Low complexity" evidence="6">
    <location>
        <begin position="842"/>
        <end position="852"/>
    </location>
</feature>
<dbReference type="InterPro" id="IPR027417">
    <property type="entry name" value="P-loop_NTPase"/>
</dbReference>
<evidence type="ECO:0000259" key="7">
    <source>
        <dbReference type="PROSITE" id="PS51195"/>
    </source>
</evidence>
<evidence type="ECO:0000256" key="3">
    <source>
        <dbReference type="ARBA" id="ARBA00022806"/>
    </source>
</evidence>
<evidence type="ECO:0000256" key="6">
    <source>
        <dbReference type="SAM" id="MobiDB-lite"/>
    </source>
</evidence>
<feature type="region of interest" description="Disordered" evidence="6">
    <location>
        <begin position="376"/>
        <end position="415"/>
    </location>
</feature>
<evidence type="ECO:0000256" key="2">
    <source>
        <dbReference type="ARBA" id="ARBA00022801"/>
    </source>
</evidence>
<feature type="compositionally biased region" description="Low complexity" evidence="6">
    <location>
        <begin position="865"/>
        <end position="882"/>
    </location>
</feature>
<dbReference type="Gene3D" id="3.40.50.300">
    <property type="entry name" value="P-loop containing nucleotide triphosphate hydrolases"/>
    <property type="match status" value="1"/>
</dbReference>
<feature type="compositionally biased region" description="Low complexity" evidence="6">
    <location>
        <begin position="388"/>
        <end position="411"/>
    </location>
</feature>
<keyword evidence="4" id="KW-0067">ATP-binding</keyword>
<keyword evidence="2" id="KW-0378">Hydrolase</keyword>
<dbReference type="PROSITE" id="PS51195">
    <property type="entry name" value="Q_MOTIF"/>
    <property type="match status" value="1"/>
</dbReference>
<sequence length="951" mass="98668">MTERQISDEPRARWDGAEASGGGGGGAWGSYQAALPRAAGGGGGEWSGGGGGGGGWGGGGAGKWNAWSGGGGGGGGDGGCGSTVDPWSRGEDAQGGGSGGDAWGNWGSASGSGGGWGGGGGASGSGGGGNGWGEWSGGNSGWGGGWGGGDPQDWAPNLKKIDWNGLSLVPIDKNFYEEHWSVQARTEAQAEEMRRSMDIEVLNDGGSVPKPVISFEEASMPDWLLSQVQKKGFKAPTPIQVQVWPVALQGRDLIGIAETGFSWHAFGGQLNKGLEEFFSSPALPVEIFAIKIFQYDTDDAVANNMAFLGGAIQIAQRISEPQLRDAIAHKLGAPRDGASMYARQPSAALSHALAKWRGAADGSRLHPAVKQVGEIGRLQAGSYRKAQARAPSRSRSPSRARPPSTPASGSAMGPGSIYKAYHAKAPTGTPLNARISRPHLSDPISIASSPGGAAAPRKNPPAEAGDKKKNNDKFEIFTVDYDRAPLIGQSGATTAEYKLAPGPDGMCTAKVHGDDKETEVPNAMCETRSKWKTKGTGGPLKRPAAAAKKPAGARGEKERAATEGDDGGGGQPEPDEVEVEELEALAVKKAKPAAAAAPERKCAAMRCERGGCSAARDNFGNERQACSIGKKSDRYSKGEKMKAAEELAKLLHENKSKLLAPISAAMGRALGREKVGAGGGGVNLAGDGEGDGADEQLGGLRTAPFGMRLRRPPSKCRHCGEMKYIGSGLCLSLKCQDWSRANRRHIATFGFYELPNKTQGAKKNNKGRKREEGVPGRWQHIEQREGEAADDSDSECEIISMQVPNMQRIRQAVKRELQGAASSSADGMATPPTPTAPRHEAAGAARPAPTTPDGSKGLENRARARGQAQAAQAAHDATAGQQRAAELESPGPAAQPTSAADKEIPGSTAEQEDQSKKRKPDMQSVGDGPSEKKQKDDTDKGDGGSKPDGGK</sequence>
<evidence type="ECO:0000313" key="9">
    <source>
        <dbReference type="Proteomes" id="UP001189429"/>
    </source>
</evidence>
<reference evidence="8" key="1">
    <citation type="submission" date="2023-10" db="EMBL/GenBank/DDBJ databases">
        <authorList>
            <person name="Chen Y."/>
            <person name="Shah S."/>
            <person name="Dougan E. K."/>
            <person name="Thang M."/>
            <person name="Chan C."/>
        </authorList>
    </citation>
    <scope>NUCLEOTIDE SEQUENCE [LARGE SCALE GENOMIC DNA]</scope>
</reference>
<feature type="compositionally biased region" description="Low complexity" evidence="6">
    <location>
        <begin position="443"/>
        <end position="456"/>
    </location>
</feature>
<dbReference type="SUPFAM" id="SSF52540">
    <property type="entry name" value="P-loop containing nucleoside triphosphate hydrolases"/>
    <property type="match status" value="1"/>
</dbReference>
<comment type="caution">
    <text evidence="8">The sequence shown here is derived from an EMBL/GenBank/DDBJ whole genome shotgun (WGS) entry which is preliminary data.</text>
</comment>
<dbReference type="PANTHER" id="PTHR48226:SF1">
    <property type="entry name" value="WAS_WASL-INTERACTING PROTEIN FAMILY MEMBER 1"/>
    <property type="match status" value="1"/>
</dbReference>
<feature type="short sequence motif" description="Q motif" evidence="5">
    <location>
        <begin position="213"/>
        <end position="241"/>
    </location>
</feature>
<evidence type="ECO:0000256" key="5">
    <source>
        <dbReference type="PROSITE-ProRule" id="PRU00552"/>
    </source>
</evidence>